<dbReference type="Pfam" id="PF04290">
    <property type="entry name" value="DctQ"/>
    <property type="match status" value="1"/>
</dbReference>
<feature type="transmembrane region" description="Helical" evidence="9">
    <location>
        <begin position="56"/>
        <end position="76"/>
    </location>
</feature>
<organism evidence="11 12">
    <name type="scientific">Roseibium aggregatum</name>
    <dbReference type="NCBI Taxonomy" id="187304"/>
    <lineage>
        <taxon>Bacteria</taxon>
        <taxon>Pseudomonadati</taxon>
        <taxon>Pseudomonadota</taxon>
        <taxon>Alphaproteobacteria</taxon>
        <taxon>Hyphomicrobiales</taxon>
        <taxon>Stappiaceae</taxon>
        <taxon>Roseibium</taxon>
    </lineage>
</organism>
<comment type="caution">
    <text evidence="11">The sequence shown here is derived from an EMBL/GenBank/DDBJ whole genome shotgun (WGS) entry which is preliminary data.</text>
</comment>
<comment type="subcellular location">
    <subcellularLocation>
        <location evidence="1 9">Cell inner membrane</location>
        <topology evidence="1 9">Multi-pass membrane protein</topology>
    </subcellularLocation>
</comment>
<protein>
    <recommendedName>
        <fullName evidence="9">TRAP transporter small permease protein</fullName>
    </recommendedName>
</protein>
<feature type="transmembrane region" description="Helical" evidence="9">
    <location>
        <begin position="175"/>
        <end position="193"/>
    </location>
</feature>
<evidence type="ECO:0000256" key="5">
    <source>
        <dbReference type="ARBA" id="ARBA00022692"/>
    </source>
</evidence>
<dbReference type="InterPro" id="IPR055348">
    <property type="entry name" value="DctQ"/>
</dbReference>
<keyword evidence="2 9" id="KW-0813">Transport</keyword>
<comment type="similarity">
    <text evidence="8 9">Belongs to the TRAP transporter small permease family.</text>
</comment>
<feature type="transmembrane region" description="Helical" evidence="9">
    <location>
        <begin position="220"/>
        <end position="239"/>
    </location>
</feature>
<sequence length="270" mass="30706">MEQEGVWLGALRKPVKWAMYVSLAVLAASYLWVIFADLALGWNIGMQEMLRPDGNLSAYLILWSFFCSVLFSSFYLSDNIGVIEPRPDGFFDWFSLILGRVGMIAIVFVVLVMIYEVVARYVFEKPTLWANELSLWVAGFTFLLAGLYAMQQRSHIRIYIIYDILPRWAQKTSDIISVFLIWCFTIALVWGGYNEASAKLLRWEKFGTAWDPPLPATLKTGILVIISLVAIQALSNLIADWNKAPEHHSPADEIDDVEIENIRSTLGEKN</sequence>
<evidence type="ECO:0000256" key="4">
    <source>
        <dbReference type="ARBA" id="ARBA00022519"/>
    </source>
</evidence>
<dbReference type="RefSeq" id="WP_190290048.1">
    <property type="nucleotide sequence ID" value="NZ_JABFCZ010000004.1"/>
</dbReference>
<proteinExistence type="inferred from homology"/>
<comment type="caution">
    <text evidence="9">Lacks conserved residue(s) required for the propagation of feature annotation.</text>
</comment>
<feature type="domain" description="Tripartite ATP-independent periplasmic transporters DctQ component" evidence="10">
    <location>
        <begin position="110"/>
        <end position="241"/>
    </location>
</feature>
<evidence type="ECO:0000256" key="2">
    <source>
        <dbReference type="ARBA" id="ARBA00022448"/>
    </source>
</evidence>
<keyword evidence="7 9" id="KW-0472">Membrane</keyword>
<accession>A0A926P1T7</accession>
<dbReference type="Proteomes" id="UP000598467">
    <property type="component" value="Unassembled WGS sequence"/>
</dbReference>
<gene>
    <name evidence="11" type="ORF">HK439_03780</name>
</gene>
<evidence type="ECO:0000259" key="10">
    <source>
        <dbReference type="Pfam" id="PF04290"/>
    </source>
</evidence>
<keyword evidence="6 9" id="KW-1133">Transmembrane helix</keyword>
<evidence type="ECO:0000256" key="8">
    <source>
        <dbReference type="ARBA" id="ARBA00038436"/>
    </source>
</evidence>
<dbReference type="PANTHER" id="PTHR35011:SF4">
    <property type="entry name" value="SLL1102 PROTEIN"/>
    <property type="match status" value="1"/>
</dbReference>
<evidence type="ECO:0000256" key="9">
    <source>
        <dbReference type="RuleBase" id="RU369079"/>
    </source>
</evidence>
<dbReference type="InterPro" id="IPR007387">
    <property type="entry name" value="TRAP_DctQ"/>
</dbReference>
<evidence type="ECO:0000313" key="11">
    <source>
        <dbReference type="EMBL" id="MBD1545366.1"/>
    </source>
</evidence>
<feature type="transmembrane region" description="Helical" evidence="9">
    <location>
        <begin position="133"/>
        <end position="150"/>
    </location>
</feature>
<dbReference type="EMBL" id="JABFCZ010000004">
    <property type="protein sequence ID" value="MBD1545366.1"/>
    <property type="molecule type" value="Genomic_DNA"/>
</dbReference>
<feature type="transmembrane region" description="Helical" evidence="9">
    <location>
        <begin position="97"/>
        <end position="121"/>
    </location>
</feature>
<evidence type="ECO:0000256" key="3">
    <source>
        <dbReference type="ARBA" id="ARBA00022475"/>
    </source>
</evidence>
<comment type="function">
    <text evidence="9">Part of the tripartite ATP-independent periplasmic (TRAP) transport system.</text>
</comment>
<keyword evidence="4 9" id="KW-0997">Cell inner membrane</keyword>
<evidence type="ECO:0000313" key="12">
    <source>
        <dbReference type="Proteomes" id="UP000598467"/>
    </source>
</evidence>
<dbReference type="GO" id="GO:0022857">
    <property type="term" value="F:transmembrane transporter activity"/>
    <property type="evidence" value="ECO:0007669"/>
    <property type="project" value="UniProtKB-UniRule"/>
</dbReference>
<name>A0A926P1T7_9HYPH</name>
<reference evidence="11" key="1">
    <citation type="submission" date="2020-05" db="EMBL/GenBank/DDBJ databases">
        <title>Identification of trans-AT polyketide cluster in two marine bacteria, producers of a novel glutaramide-containing polyketide sesbanimide D and analogs.</title>
        <authorList>
            <person name="Kacar D."/>
            <person name="Rodriguez P."/>
            <person name="Canedo L."/>
            <person name="Gonzalez E."/>
            <person name="Galan B."/>
            <person name="De La Calle F."/>
            <person name="Garcia J.L."/>
        </authorList>
    </citation>
    <scope>NUCLEOTIDE SEQUENCE</scope>
    <source>
        <strain evidence="11">PHM038</strain>
    </source>
</reference>
<comment type="subunit">
    <text evidence="9">The complex comprises the extracytoplasmic solute receptor protein and the two transmembrane proteins.</text>
</comment>
<keyword evidence="3" id="KW-1003">Cell membrane</keyword>
<evidence type="ECO:0000256" key="6">
    <source>
        <dbReference type="ARBA" id="ARBA00022989"/>
    </source>
</evidence>
<evidence type="ECO:0000256" key="7">
    <source>
        <dbReference type="ARBA" id="ARBA00023136"/>
    </source>
</evidence>
<feature type="transmembrane region" description="Helical" evidence="9">
    <location>
        <begin position="17"/>
        <end position="36"/>
    </location>
</feature>
<dbReference type="PANTHER" id="PTHR35011">
    <property type="entry name" value="2,3-DIKETO-L-GULONATE TRAP TRANSPORTER SMALL PERMEASE PROTEIN YIAM"/>
    <property type="match status" value="1"/>
</dbReference>
<keyword evidence="5 9" id="KW-0812">Transmembrane</keyword>
<dbReference type="AlphaFoldDB" id="A0A926P1T7"/>
<evidence type="ECO:0000256" key="1">
    <source>
        <dbReference type="ARBA" id="ARBA00004429"/>
    </source>
</evidence>
<dbReference type="GO" id="GO:0005886">
    <property type="term" value="C:plasma membrane"/>
    <property type="evidence" value="ECO:0007669"/>
    <property type="project" value="UniProtKB-SubCell"/>
</dbReference>